<dbReference type="Gene3D" id="3.40.50.1000">
    <property type="entry name" value="HAD superfamily/HAD-like"/>
    <property type="match status" value="1"/>
</dbReference>
<accession>A0A5C5ZSA9</accession>
<evidence type="ECO:0000313" key="3">
    <source>
        <dbReference type="EMBL" id="TWT90432.1"/>
    </source>
</evidence>
<dbReference type="InterPro" id="IPR022565">
    <property type="entry name" value="DUF2608"/>
</dbReference>
<feature type="region of interest" description="Disordered" evidence="2">
    <location>
        <begin position="320"/>
        <end position="339"/>
    </location>
</feature>
<dbReference type="InterPro" id="IPR036412">
    <property type="entry name" value="HAD-like_sf"/>
</dbReference>
<dbReference type="RefSeq" id="WP_146397304.1">
    <property type="nucleotide sequence ID" value="NZ_SJPQ01000001.1"/>
</dbReference>
<sequence length="339" mass="37381">MTPAPRPEAWTETTPVQVRRTLRGVVLVFALAWSLLATPVGASDCFETKDFAAPIEQVELYIAEHGADNVLLVVDIDNTMLSMAQDLGSDQWFEWQSYLLKHEPDSPELAATDFDGLLEAQGLLFTLGKMRPPQSTQPALIKRVQEQGVRTLVLTSRGDDFRAATIRELVANGYDFPETAVTPATPKAGPYAPYDPKAPMAAGLTQEEFEGFGLGQPRPVSYADGVLMTAGQHKGAMLLTMLHQLEKQPEAIVFVDDHGRHVLRVYDALVRRGVEVSTFHYQHEDDRVARFRYSDKRDVVNRWRRLHDVLAEVFEAPEASNPTLGPAAASSSAGAATAR</sequence>
<reference evidence="3 4" key="1">
    <citation type="submission" date="2019-02" db="EMBL/GenBank/DDBJ databases">
        <title>Deep-cultivation of Planctomycetes and their phenomic and genomic characterization uncovers novel biology.</title>
        <authorList>
            <person name="Wiegand S."/>
            <person name="Jogler M."/>
            <person name="Boedeker C."/>
            <person name="Pinto D."/>
            <person name="Vollmers J."/>
            <person name="Rivas-Marin E."/>
            <person name="Kohn T."/>
            <person name="Peeters S.H."/>
            <person name="Heuer A."/>
            <person name="Rast P."/>
            <person name="Oberbeckmann S."/>
            <person name="Bunk B."/>
            <person name="Jeske O."/>
            <person name="Meyerdierks A."/>
            <person name="Storesund J.E."/>
            <person name="Kallscheuer N."/>
            <person name="Luecker S."/>
            <person name="Lage O.M."/>
            <person name="Pohl T."/>
            <person name="Merkel B.J."/>
            <person name="Hornburger P."/>
            <person name="Mueller R.-W."/>
            <person name="Bruemmer F."/>
            <person name="Labrenz M."/>
            <person name="Spormann A.M."/>
            <person name="Op Den Camp H."/>
            <person name="Overmann J."/>
            <person name="Amann R."/>
            <person name="Jetten M.S.M."/>
            <person name="Mascher T."/>
            <person name="Medema M.H."/>
            <person name="Devos D.P."/>
            <person name="Kaster A.-K."/>
            <person name="Ovreas L."/>
            <person name="Rohde M."/>
            <person name="Galperin M.Y."/>
            <person name="Jogler C."/>
        </authorList>
    </citation>
    <scope>NUCLEOTIDE SEQUENCE [LARGE SCALE GENOMIC DNA]</scope>
    <source>
        <strain evidence="3 4">Mal64</strain>
    </source>
</reference>
<name>A0A5C5ZSA9_9BACT</name>
<dbReference type="Proteomes" id="UP000315440">
    <property type="component" value="Unassembled WGS sequence"/>
</dbReference>
<evidence type="ECO:0000313" key="4">
    <source>
        <dbReference type="Proteomes" id="UP000315440"/>
    </source>
</evidence>
<dbReference type="Pfam" id="PF11019">
    <property type="entry name" value="DUF2608"/>
    <property type="match status" value="1"/>
</dbReference>
<protein>
    <recommendedName>
        <fullName evidence="5">DUF2608 domain-containing protein</fullName>
    </recommendedName>
</protein>
<proteinExistence type="predicted"/>
<gene>
    <name evidence="3" type="ORF">Mal64_08210</name>
</gene>
<dbReference type="AlphaFoldDB" id="A0A5C5ZSA9"/>
<dbReference type="InterPro" id="IPR023214">
    <property type="entry name" value="HAD_sf"/>
</dbReference>
<organism evidence="3 4">
    <name type="scientific">Pseudobythopirellula maris</name>
    <dbReference type="NCBI Taxonomy" id="2527991"/>
    <lineage>
        <taxon>Bacteria</taxon>
        <taxon>Pseudomonadati</taxon>
        <taxon>Planctomycetota</taxon>
        <taxon>Planctomycetia</taxon>
        <taxon>Pirellulales</taxon>
        <taxon>Lacipirellulaceae</taxon>
        <taxon>Pseudobythopirellula</taxon>
    </lineage>
</organism>
<evidence type="ECO:0008006" key="5">
    <source>
        <dbReference type="Google" id="ProtNLM"/>
    </source>
</evidence>
<evidence type="ECO:0000256" key="2">
    <source>
        <dbReference type="SAM" id="MobiDB-lite"/>
    </source>
</evidence>
<keyword evidence="1" id="KW-0732">Signal</keyword>
<dbReference type="EMBL" id="SJPQ01000001">
    <property type="protein sequence ID" value="TWT90432.1"/>
    <property type="molecule type" value="Genomic_DNA"/>
</dbReference>
<feature type="compositionally biased region" description="Low complexity" evidence="2">
    <location>
        <begin position="327"/>
        <end position="339"/>
    </location>
</feature>
<dbReference type="SUPFAM" id="SSF56784">
    <property type="entry name" value="HAD-like"/>
    <property type="match status" value="1"/>
</dbReference>
<dbReference type="OrthoDB" id="7170926at2"/>
<keyword evidence="4" id="KW-1185">Reference proteome</keyword>
<comment type="caution">
    <text evidence="3">The sequence shown here is derived from an EMBL/GenBank/DDBJ whole genome shotgun (WGS) entry which is preliminary data.</text>
</comment>
<evidence type="ECO:0000256" key="1">
    <source>
        <dbReference type="ARBA" id="ARBA00022729"/>
    </source>
</evidence>